<dbReference type="SMART" id="SM00331">
    <property type="entry name" value="PP2C_SIG"/>
    <property type="match status" value="1"/>
</dbReference>
<dbReference type="PANTHER" id="PTHR43156">
    <property type="entry name" value="STAGE II SPORULATION PROTEIN E-RELATED"/>
    <property type="match status" value="1"/>
</dbReference>
<keyword evidence="2" id="KW-0812">Transmembrane</keyword>
<dbReference type="InterPro" id="IPR052016">
    <property type="entry name" value="Bact_Sigma-Reg"/>
</dbReference>
<feature type="transmembrane region" description="Helical" evidence="2">
    <location>
        <begin position="40"/>
        <end position="58"/>
    </location>
</feature>
<accession>A0ABV3AFT2</accession>
<dbReference type="PANTHER" id="PTHR43156:SF2">
    <property type="entry name" value="STAGE II SPORULATION PROTEIN E"/>
    <property type="match status" value="1"/>
</dbReference>
<dbReference type="InterPro" id="IPR001932">
    <property type="entry name" value="PPM-type_phosphatase-like_dom"/>
</dbReference>
<dbReference type="GO" id="GO:0004722">
    <property type="term" value="F:protein serine/threonine phosphatase activity"/>
    <property type="evidence" value="ECO:0007669"/>
    <property type="project" value="UniProtKB-EC"/>
</dbReference>
<evidence type="ECO:0000259" key="3">
    <source>
        <dbReference type="SMART" id="SM00331"/>
    </source>
</evidence>
<evidence type="ECO:0000256" key="2">
    <source>
        <dbReference type="SAM" id="Phobius"/>
    </source>
</evidence>
<evidence type="ECO:0000256" key="1">
    <source>
        <dbReference type="ARBA" id="ARBA00022801"/>
    </source>
</evidence>
<dbReference type="InterPro" id="IPR036457">
    <property type="entry name" value="PPM-type-like_dom_sf"/>
</dbReference>
<organism evidence="4 5">
    <name type="scientific">Streptomyces flaveolus</name>
    <dbReference type="NCBI Taxonomy" id="67297"/>
    <lineage>
        <taxon>Bacteria</taxon>
        <taxon>Bacillati</taxon>
        <taxon>Actinomycetota</taxon>
        <taxon>Actinomycetes</taxon>
        <taxon>Kitasatosporales</taxon>
        <taxon>Streptomycetaceae</taxon>
        <taxon>Streptomyces</taxon>
    </lineage>
</organism>
<dbReference type="EC" id="3.1.3.16" evidence="4"/>
<name>A0ABV3AFT2_9ACTN</name>
<feature type="transmembrane region" description="Helical" evidence="2">
    <location>
        <begin position="70"/>
        <end position="90"/>
    </location>
</feature>
<dbReference type="Proteomes" id="UP001551011">
    <property type="component" value="Unassembled WGS sequence"/>
</dbReference>
<sequence length="366" mass="38781">MALPLLLIAAITLAASFAPLAVHLSPLLVAAPTFTAAVAKTRYTVAMALAASAAVVLVDWHDGLARSPLLPVHIGALLAVSASVIVARALHDRDLRELTQVRAVSEAAQRVLLRPLPRRLGSLRIASTYRAATAHALVGGDLYAAARTGRATRILIGDVRGKGLPALEDASALLGAFREATHQHDTLPELAAALERSVRRHLDEMAEWAPDVAERFITALLVELPDAEETVRIVSCGHPPPLVNRRGPVTSLCVTRPAPPLGLAGSTAEEFPLATFAFSPGDTLLLYTDGLIEARDATGSFYPVLERAAAWAWQCPHGLLQEISKDLKSYAGRHLDDDLAMVAVHFPARSCRVTATLAGPAPEATA</sequence>
<gene>
    <name evidence="4" type="ORF">AB0H04_27595</name>
</gene>
<evidence type="ECO:0000313" key="4">
    <source>
        <dbReference type="EMBL" id="MEU5710592.1"/>
    </source>
</evidence>
<keyword evidence="1 4" id="KW-0378">Hydrolase</keyword>
<dbReference type="RefSeq" id="WP_324606073.1">
    <property type="nucleotide sequence ID" value="NZ_JBEXDP010000067.1"/>
</dbReference>
<keyword evidence="5" id="KW-1185">Reference proteome</keyword>
<dbReference type="Pfam" id="PF07228">
    <property type="entry name" value="SpoIIE"/>
    <property type="match status" value="1"/>
</dbReference>
<protein>
    <submittedName>
        <fullName evidence="4">PP2C family protein-serine/threonine phosphatase</fullName>
        <ecNumber evidence="4">3.1.3.16</ecNumber>
    </submittedName>
</protein>
<feature type="domain" description="PPM-type phosphatase" evidence="3">
    <location>
        <begin position="123"/>
        <end position="346"/>
    </location>
</feature>
<proteinExistence type="predicted"/>
<dbReference type="EMBL" id="JBFAEG010000021">
    <property type="protein sequence ID" value="MEU5710592.1"/>
    <property type="molecule type" value="Genomic_DNA"/>
</dbReference>
<dbReference type="Gene3D" id="3.60.40.10">
    <property type="entry name" value="PPM-type phosphatase domain"/>
    <property type="match status" value="1"/>
</dbReference>
<reference evidence="4 5" key="1">
    <citation type="submission" date="2024-06" db="EMBL/GenBank/DDBJ databases">
        <title>The Natural Products Discovery Center: Release of the First 8490 Sequenced Strains for Exploring Actinobacteria Biosynthetic Diversity.</title>
        <authorList>
            <person name="Kalkreuter E."/>
            <person name="Kautsar S.A."/>
            <person name="Yang D."/>
            <person name="Bader C.D."/>
            <person name="Teijaro C.N."/>
            <person name="Fluegel L."/>
            <person name="Davis C.M."/>
            <person name="Simpson J.R."/>
            <person name="Lauterbach L."/>
            <person name="Steele A.D."/>
            <person name="Gui C."/>
            <person name="Meng S."/>
            <person name="Li G."/>
            <person name="Viehrig K."/>
            <person name="Ye F."/>
            <person name="Su P."/>
            <person name="Kiefer A.F."/>
            <person name="Nichols A."/>
            <person name="Cepeda A.J."/>
            <person name="Yan W."/>
            <person name="Fan B."/>
            <person name="Jiang Y."/>
            <person name="Adhikari A."/>
            <person name="Zheng C.-J."/>
            <person name="Schuster L."/>
            <person name="Cowan T.M."/>
            <person name="Smanski M.J."/>
            <person name="Chevrette M.G."/>
            <person name="De Carvalho L.P.S."/>
            <person name="Shen B."/>
        </authorList>
    </citation>
    <scope>NUCLEOTIDE SEQUENCE [LARGE SCALE GENOMIC DNA]</scope>
    <source>
        <strain evidence="4 5">NPDC020594</strain>
    </source>
</reference>
<dbReference type="SUPFAM" id="SSF81606">
    <property type="entry name" value="PP2C-like"/>
    <property type="match status" value="1"/>
</dbReference>
<evidence type="ECO:0000313" key="5">
    <source>
        <dbReference type="Proteomes" id="UP001551011"/>
    </source>
</evidence>
<keyword evidence="2" id="KW-0472">Membrane</keyword>
<keyword evidence="2" id="KW-1133">Transmembrane helix</keyword>
<comment type="caution">
    <text evidence="4">The sequence shown here is derived from an EMBL/GenBank/DDBJ whole genome shotgun (WGS) entry which is preliminary data.</text>
</comment>